<feature type="transmembrane region" description="Helical" evidence="10">
    <location>
        <begin position="42"/>
        <end position="60"/>
    </location>
</feature>
<dbReference type="GO" id="GO:0005886">
    <property type="term" value="C:plasma membrane"/>
    <property type="evidence" value="ECO:0007669"/>
    <property type="project" value="UniProtKB-SubCell"/>
</dbReference>
<dbReference type="OrthoDB" id="409725at2759"/>
<dbReference type="GeneID" id="109219291"/>
<keyword evidence="12" id="KW-1185">Reference proteome</keyword>
<feature type="transmembrane region" description="Helical" evidence="10">
    <location>
        <begin position="100"/>
        <end position="120"/>
    </location>
</feature>
<accession>A0A1J6K7Z2</accession>
<keyword evidence="8 10" id="KW-1133">Transmembrane helix</keyword>
<feature type="transmembrane region" description="Helical" evidence="10">
    <location>
        <begin position="126"/>
        <end position="147"/>
    </location>
</feature>
<evidence type="ECO:0000256" key="3">
    <source>
        <dbReference type="ARBA" id="ARBA00022448"/>
    </source>
</evidence>
<dbReference type="InterPro" id="IPR047664">
    <property type="entry name" value="SWEET"/>
</dbReference>
<feature type="transmembrane region" description="Helical" evidence="10">
    <location>
        <begin position="6"/>
        <end position="30"/>
    </location>
</feature>
<proteinExistence type="inferred from homology"/>
<dbReference type="EMBL" id="MJEQ01004569">
    <property type="protein sequence ID" value="OIT21144.1"/>
    <property type="molecule type" value="Genomic_DNA"/>
</dbReference>
<dbReference type="GO" id="GO:0051119">
    <property type="term" value="F:sugar transmembrane transporter activity"/>
    <property type="evidence" value="ECO:0007669"/>
    <property type="project" value="InterPro"/>
</dbReference>
<dbReference type="FunFam" id="1.20.1280.290:FF:000001">
    <property type="entry name" value="Bidirectional sugar transporter SWEET"/>
    <property type="match status" value="1"/>
</dbReference>
<evidence type="ECO:0000256" key="4">
    <source>
        <dbReference type="ARBA" id="ARBA00022475"/>
    </source>
</evidence>
<comment type="function">
    <text evidence="10">Mediates both low-affinity uptake and efflux of sugar across the membrane.</text>
</comment>
<keyword evidence="5 10" id="KW-0762">Sugar transport</keyword>
<sequence length="294" mass="33301">MIHLAFTFGLLGNIVSFMVFLAPVPTFYKIYKKKSTEGFQSVPYVIGLFSAMLWIYYAFLKPDTTLLITINSVGCCIQSFYICFFLFYATKKAKMDTVKLLLLLNFFGLGLIILLTQFLAKGSNRAQIVGWICLIFSLCVFVAPLGIVRQVIKTKSVEYMPFLLSFFLTLSAVMWFFYGLLRKDYNIAIPNVLGFTLGVLQMVLYVIYKNAKKVTKEVKIAEKENTVTIVEEHKISEDKLKEQIIDVVKLSAMVCSEIIPIVPELNEINMPQLSGIINGEKIKPKETIEASVEV</sequence>
<name>A0A1J6K7Z2_NICAT</name>
<evidence type="ECO:0000313" key="12">
    <source>
        <dbReference type="Proteomes" id="UP000187609"/>
    </source>
</evidence>
<dbReference type="PANTHER" id="PTHR10791">
    <property type="entry name" value="RAG1-ACTIVATING PROTEIN 1"/>
    <property type="match status" value="1"/>
</dbReference>
<dbReference type="Gene3D" id="1.20.1280.290">
    <property type="match status" value="2"/>
</dbReference>
<evidence type="ECO:0000256" key="8">
    <source>
        <dbReference type="ARBA" id="ARBA00022989"/>
    </source>
</evidence>
<comment type="similarity">
    <text evidence="2 10">Belongs to the SWEET sugar transporter family.</text>
</comment>
<evidence type="ECO:0000313" key="11">
    <source>
        <dbReference type="EMBL" id="OIT21144.1"/>
    </source>
</evidence>
<keyword evidence="6 10" id="KW-0812">Transmembrane</keyword>
<feature type="transmembrane region" description="Helical" evidence="10">
    <location>
        <begin position="159"/>
        <end position="181"/>
    </location>
</feature>
<feature type="transmembrane region" description="Helical" evidence="10">
    <location>
        <begin position="66"/>
        <end position="88"/>
    </location>
</feature>
<keyword evidence="9 10" id="KW-0472">Membrane</keyword>
<dbReference type="Proteomes" id="UP000187609">
    <property type="component" value="Unassembled WGS sequence"/>
</dbReference>
<evidence type="ECO:0000256" key="1">
    <source>
        <dbReference type="ARBA" id="ARBA00004651"/>
    </source>
</evidence>
<keyword evidence="4" id="KW-1003">Cell membrane</keyword>
<dbReference type="InterPro" id="IPR004316">
    <property type="entry name" value="SWEET_rpt"/>
</dbReference>
<dbReference type="Gramene" id="OIT21144">
    <property type="protein sequence ID" value="OIT21144"/>
    <property type="gene ID" value="A4A49_39235"/>
</dbReference>
<organism evidence="11 12">
    <name type="scientific">Nicotiana attenuata</name>
    <name type="common">Coyote tobacco</name>
    <dbReference type="NCBI Taxonomy" id="49451"/>
    <lineage>
        <taxon>Eukaryota</taxon>
        <taxon>Viridiplantae</taxon>
        <taxon>Streptophyta</taxon>
        <taxon>Embryophyta</taxon>
        <taxon>Tracheophyta</taxon>
        <taxon>Spermatophyta</taxon>
        <taxon>Magnoliopsida</taxon>
        <taxon>eudicotyledons</taxon>
        <taxon>Gunneridae</taxon>
        <taxon>Pentapetalae</taxon>
        <taxon>asterids</taxon>
        <taxon>lamiids</taxon>
        <taxon>Solanales</taxon>
        <taxon>Solanaceae</taxon>
        <taxon>Nicotianoideae</taxon>
        <taxon>Nicotianeae</taxon>
        <taxon>Nicotiana</taxon>
    </lineage>
</organism>
<comment type="subcellular location">
    <subcellularLocation>
        <location evidence="1 10">Cell membrane</location>
        <topology evidence="1 10">Multi-pass membrane protein</topology>
    </subcellularLocation>
</comment>
<feature type="transmembrane region" description="Helical" evidence="10">
    <location>
        <begin position="187"/>
        <end position="208"/>
    </location>
</feature>
<evidence type="ECO:0000256" key="6">
    <source>
        <dbReference type="ARBA" id="ARBA00022692"/>
    </source>
</evidence>
<evidence type="ECO:0000256" key="7">
    <source>
        <dbReference type="ARBA" id="ARBA00022737"/>
    </source>
</evidence>
<dbReference type="KEGG" id="nau:109219291"/>
<dbReference type="FunFam" id="1.20.1280.290:FF:000003">
    <property type="entry name" value="Bidirectional sugar transporter SWEET"/>
    <property type="match status" value="1"/>
</dbReference>
<dbReference type="OMA" id="YMIYKKP"/>
<reference evidence="11" key="1">
    <citation type="submission" date="2016-11" db="EMBL/GenBank/DDBJ databases">
        <title>The genome of Nicotiana attenuata.</title>
        <authorList>
            <person name="Xu S."/>
            <person name="Brockmoeller T."/>
            <person name="Gaquerel E."/>
            <person name="Navarro A."/>
            <person name="Kuhl H."/>
            <person name="Gase K."/>
            <person name="Ling Z."/>
            <person name="Zhou W."/>
            <person name="Kreitzer C."/>
            <person name="Stanke M."/>
            <person name="Tang H."/>
            <person name="Lyons E."/>
            <person name="Pandey P."/>
            <person name="Pandey S.P."/>
            <person name="Timmermann B."/>
            <person name="Baldwin I.T."/>
        </authorList>
    </citation>
    <scope>NUCLEOTIDE SEQUENCE [LARGE SCALE GENOMIC DNA]</scope>
    <source>
        <strain evidence="11">UT</strain>
    </source>
</reference>
<evidence type="ECO:0000256" key="2">
    <source>
        <dbReference type="ARBA" id="ARBA00007809"/>
    </source>
</evidence>
<protein>
    <recommendedName>
        <fullName evidence="10">Bidirectional sugar transporter SWEET</fullName>
    </recommendedName>
</protein>
<evidence type="ECO:0000256" key="10">
    <source>
        <dbReference type="RuleBase" id="RU910715"/>
    </source>
</evidence>
<dbReference type="AlphaFoldDB" id="A0A1J6K7Z2"/>
<keyword evidence="7" id="KW-0677">Repeat</keyword>
<evidence type="ECO:0000256" key="9">
    <source>
        <dbReference type="ARBA" id="ARBA00023136"/>
    </source>
</evidence>
<keyword evidence="3 10" id="KW-0813">Transport</keyword>
<dbReference type="SMR" id="A0A1J6K7Z2"/>
<evidence type="ECO:0000256" key="5">
    <source>
        <dbReference type="ARBA" id="ARBA00022597"/>
    </source>
</evidence>
<dbReference type="PANTHER" id="PTHR10791:SF22">
    <property type="entry name" value="BIDIRECTIONAL SUGAR TRANSPORTER SWEET11"/>
    <property type="match status" value="1"/>
</dbReference>
<dbReference type="Pfam" id="PF03083">
    <property type="entry name" value="MtN3_slv"/>
    <property type="match status" value="2"/>
</dbReference>
<comment type="caution">
    <text evidence="11">The sequence shown here is derived from an EMBL/GenBank/DDBJ whole genome shotgun (WGS) entry which is preliminary data.</text>
</comment>
<gene>
    <name evidence="11" type="primary">SWEET10_1</name>
    <name evidence="11" type="ORF">A4A49_39235</name>
</gene>